<accession>A0A197JCK3</accession>
<organism evidence="2 3">
    <name type="scientific">Linnemannia elongata AG-77</name>
    <dbReference type="NCBI Taxonomy" id="1314771"/>
    <lineage>
        <taxon>Eukaryota</taxon>
        <taxon>Fungi</taxon>
        <taxon>Fungi incertae sedis</taxon>
        <taxon>Mucoromycota</taxon>
        <taxon>Mortierellomycotina</taxon>
        <taxon>Mortierellomycetes</taxon>
        <taxon>Mortierellales</taxon>
        <taxon>Mortierellaceae</taxon>
        <taxon>Linnemannia</taxon>
    </lineage>
</organism>
<protein>
    <recommendedName>
        <fullName evidence="1">Phage neck terminator protein gp12-like domain-containing protein</fullName>
    </recommendedName>
</protein>
<evidence type="ECO:0000259" key="1">
    <source>
        <dbReference type="Pfam" id="PF23961"/>
    </source>
</evidence>
<evidence type="ECO:0000313" key="3">
    <source>
        <dbReference type="Proteomes" id="UP000078512"/>
    </source>
</evidence>
<dbReference type="OrthoDB" id="10341713at2759"/>
<reference evidence="2 3" key="1">
    <citation type="submission" date="2016-05" db="EMBL/GenBank/DDBJ databases">
        <title>Genome sequencing reveals origins of a unique bacterial endosymbiosis in the earliest lineages of terrestrial Fungi.</title>
        <authorList>
            <consortium name="DOE Joint Genome Institute"/>
            <person name="Uehling J."/>
            <person name="Gryganskyi A."/>
            <person name="Hameed K."/>
            <person name="Tschaplinski T."/>
            <person name="Misztal P."/>
            <person name="Wu S."/>
            <person name="Desiro A."/>
            <person name="Vande Pol N."/>
            <person name="Du Z.-Y."/>
            <person name="Zienkiewicz A."/>
            <person name="Zienkiewicz K."/>
            <person name="Morin E."/>
            <person name="Tisserant E."/>
            <person name="Splivallo R."/>
            <person name="Hainaut M."/>
            <person name="Henrissat B."/>
            <person name="Ohm R."/>
            <person name="Kuo A."/>
            <person name="Yan J."/>
            <person name="Lipzen A."/>
            <person name="Nolan M."/>
            <person name="Labutti K."/>
            <person name="Barry K."/>
            <person name="Goldstein A."/>
            <person name="Labbe J."/>
            <person name="Schadt C."/>
            <person name="Tuskan G."/>
            <person name="Grigoriev I."/>
            <person name="Martin F."/>
            <person name="Vilgalys R."/>
            <person name="Bonito G."/>
        </authorList>
    </citation>
    <scope>NUCLEOTIDE SEQUENCE [LARGE SCALE GENOMIC DNA]</scope>
    <source>
        <strain evidence="2 3">AG-77</strain>
    </source>
</reference>
<gene>
    <name evidence="2" type="ORF">K457DRAFT_131417</name>
</gene>
<proteinExistence type="predicted"/>
<keyword evidence="3" id="KW-1185">Reference proteome</keyword>
<dbReference type="Pfam" id="PF23961">
    <property type="entry name" value="Phage_tail_terminator_9"/>
    <property type="match status" value="1"/>
</dbReference>
<sequence>MATTTQQQFDMKGLRSLLREVLSLPSGAVRPSYQAGPAGTEPCVIVSVLTSVEIGTTRQEFDGAREMERLSTARLTTVSIEAYGNNAYALMQTLMTLLQASSTQTMMRNRLNAGLVTLSPLRDLTTIVGAGPEERAQFDATFSHSDCVEIDLKRIEHASVLTRSDI</sequence>
<feature type="domain" description="Phage neck terminator protein gp12-like" evidence="1">
    <location>
        <begin position="12"/>
        <end position="160"/>
    </location>
</feature>
<name>A0A197JCK3_9FUNG</name>
<dbReference type="NCBIfam" id="NF047498">
    <property type="entry name" value="LIC_12616_fam"/>
    <property type="match status" value="1"/>
</dbReference>
<dbReference type="InterPro" id="IPR057087">
    <property type="entry name" value="Gp12-like"/>
</dbReference>
<dbReference type="EMBL" id="KV442196">
    <property type="protein sequence ID" value="OAQ22231.1"/>
    <property type="molecule type" value="Genomic_DNA"/>
</dbReference>
<evidence type="ECO:0000313" key="2">
    <source>
        <dbReference type="EMBL" id="OAQ22231.1"/>
    </source>
</evidence>
<dbReference type="AlphaFoldDB" id="A0A197JCK3"/>
<dbReference type="Proteomes" id="UP000078512">
    <property type="component" value="Unassembled WGS sequence"/>
</dbReference>